<dbReference type="Proteomes" id="UP000283077">
    <property type="component" value="Unassembled WGS sequence"/>
</dbReference>
<dbReference type="RefSeq" id="WP_127699300.1">
    <property type="nucleotide sequence ID" value="NZ_SACS01000012.1"/>
</dbReference>
<keyword evidence="3" id="KW-1185">Reference proteome</keyword>
<sequence>MKQKLTLFFTVLLMCSCAIGNVPFAKRLDGEVGTKATILDPTRYGNSGDLIRADYLVSGEGFTHITINGNGDIIQHWFLSEVLPTHSIKEWVGKCKIYYVVDSKTNIIKNWGYDKDSNPESCRDWL</sequence>
<reference evidence="2 3" key="1">
    <citation type="submission" date="2019-01" db="EMBL/GenBank/DDBJ databases">
        <authorList>
            <person name="Chen W.-M."/>
        </authorList>
    </citation>
    <scope>NUCLEOTIDE SEQUENCE [LARGE SCALE GENOMIC DNA]</scope>
    <source>
        <strain evidence="2 3">KYPC3</strain>
    </source>
</reference>
<keyword evidence="1" id="KW-0732">Signal</keyword>
<dbReference type="PROSITE" id="PS51257">
    <property type="entry name" value="PROKAR_LIPOPROTEIN"/>
    <property type="match status" value="1"/>
</dbReference>
<organism evidence="2 3">
    <name type="scientific">Rheinheimera riviphila</name>
    <dbReference type="NCBI Taxonomy" id="1834037"/>
    <lineage>
        <taxon>Bacteria</taxon>
        <taxon>Pseudomonadati</taxon>
        <taxon>Pseudomonadota</taxon>
        <taxon>Gammaproteobacteria</taxon>
        <taxon>Chromatiales</taxon>
        <taxon>Chromatiaceae</taxon>
        <taxon>Rheinheimera</taxon>
    </lineage>
</organism>
<evidence type="ECO:0000313" key="3">
    <source>
        <dbReference type="Proteomes" id="UP000283077"/>
    </source>
</evidence>
<dbReference type="EMBL" id="SACS01000012">
    <property type="protein sequence ID" value="RVU37004.1"/>
    <property type="molecule type" value="Genomic_DNA"/>
</dbReference>
<feature type="signal peptide" evidence="1">
    <location>
        <begin position="1"/>
        <end position="20"/>
    </location>
</feature>
<dbReference type="OrthoDB" id="6401178at2"/>
<proteinExistence type="predicted"/>
<dbReference type="AlphaFoldDB" id="A0A437QR71"/>
<name>A0A437QR71_9GAMM</name>
<feature type="chain" id="PRO_5019002588" description="Lipoprotein" evidence="1">
    <location>
        <begin position="21"/>
        <end position="126"/>
    </location>
</feature>
<gene>
    <name evidence="2" type="ORF">EOE67_11880</name>
</gene>
<protein>
    <recommendedName>
        <fullName evidence="4">Lipoprotein</fullName>
    </recommendedName>
</protein>
<comment type="caution">
    <text evidence="2">The sequence shown here is derived from an EMBL/GenBank/DDBJ whole genome shotgun (WGS) entry which is preliminary data.</text>
</comment>
<evidence type="ECO:0008006" key="4">
    <source>
        <dbReference type="Google" id="ProtNLM"/>
    </source>
</evidence>
<accession>A0A437QR71</accession>
<evidence type="ECO:0000256" key="1">
    <source>
        <dbReference type="SAM" id="SignalP"/>
    </source>
</evidence>
<evidence type="ECO:0000313" key="2">
    <source>
        <dbReference type="EMBL" id="RVU37004.1"/>
    </source>
</evidence>